<dbReference type="GO" id="GO:0006310">
    <property type="term" value="P:DNA recombination"/>
    <property type="evidence" value="ECO:0007669"/>
    <property type="project" value="InterPro"/>
</dbReference>
<comment type="caution">
    <text evidence="10">The sequence shown here is derived from an EMBL/GenBank/DDBJ whole genome shotgun (WGS) entry which is preliminary data.</text>
</comment>
<dbReference type="Pfam" id="PF17768">
    <property type="entry name" value="RecJ_OB"/>
    <property type="match status" value="1"/>
</dbReference>
<evidence type="ECO:0000256" key="3">
    <source>
        <dbReference type="ARBA" id="ARBA00022722"/>
    </source>
</evidence>
<dbReference type="PANTHER" id="PTHR30255">
    <property type="entry name" value="SINGLE-STRANDED-DNA-SPECIFIC EXONUCLEASE RECJ"/>
    <property type="match status" value="1"/>
</dbReference>
<dbReference type="InterPro" id="IPR003156">
    <property type="entry name" value="DHHA1_dom"/>
</dbReference>
<reference evidence="10 11" key="1">
    <citation type="submission" date="2023-10" db="EMBL/GenBank/DDBJ databases">
        <title>Wastewater isolates of ESBL- and carbapenemase-producing Gram-negative bacteria from New Zealand.</title>
        <authorList>
            <person name="Straub C."/>
            <person name="Weaver L."/>
            <person name="Cornelius A."/>
            <person name="Mcgill E."/>
            <person name="Dyet K."/>
            <person name="White L."/>
            <person name="Pattis I."/>
        </authorList>
    </citation>
    <scope>NUCLEOTIDE SEQUENCE [LARGE SCALE GENOMIC DNA]</scope>
    <source>
        <strain evidence="10 11">ESBL09</strain>
    </source>
</reference>
<dbReference type="NCBIfam" id="TIGR00644">
    <property type="entry name" value="recJ"/>
    <property type="match status" value="1"/>
</dbReference>
<name>A0AB35XF69_9ENTR</name>
<dbReference type="InterPro" id="IPR004610">
    <property type="entry name" value="RecJ"/>
</dbReference>
<feature type="domain" description="DHHA1" evidence="8">
    <location>
        <begin position="359"/>
        <end position="452"/>
    </location>
</feature>
<keyword evidence="4 10" id="KW-0378">Hydrolase</keyword>
<evidence type="ECO:0000256" key="4">
    <source>
        <dbReference type="ARBA" id="ARBA00022801"/>
    </source>
</evidence>
<comment type="function">
    <text evidence="6">Single-stranded-DNA-specific exonuclease. Required for many types of recombinational events, although the stringency of the requirement for RecJ appears to vary with the type of recombinational event monitored and the other recombination gene products which are available.</text>
</comment>
<dbReference type="InterPro" id="IPR051673">
    <property type="entry name" value="SSDNA_exonuclease_RecJ"/>
</dbReference>
<organism evidence="10 11">
    <name type="scientific">Kluyvera ascorbata</name>
    <dbReference type="NCBI Taxonomy" id="51288"/>
    <lineage>
        <taxon>Bacteria</taxon>
        <taxon>Pseudomonadati</taxon>
        <taxon>Pseudomonadota</taxon>
        <taxon>Gammaproteobacteria</taxon>
        <taxon>Enterobacterales</taxon>
        <taxon>Enterobacteriaceae</taxon>
        <taxon>Kluyvera</taxon>
    </lineage>
</organism>
<evidence type="ECO:0000313" key="10">
    <source>
        <dbReference type="EMBL" id="MEE9656795.1"/>
    </source>
</evidence>
<dbReference type="RefSeq" id="WP_331389071.1">
    <property type="nucleotide sequence ID" value="NZ_JAZKKV010000001.1"/>
</dbReference>
<evidence type="ECO:0000256" key="2">
    <source>
        <dbReference type="ARBA" id="ARBA00019841"/>
    </source>
</evidence>
<dbReference type="NCBIfam" id="NF008290">
    <property type="entry name" value="PRK11070.1"/>
    <property type="match status" value="1"/>
</dbReference>
<proteinExistence type="inferred from homology"/>
<dbReference type="Proteomes" id="UP001331691">
    <property type="component" value="Unassembled WGS sequence"/>
</dbReference>
<feature type="domain" description="DDH" evidence="7">
    <location>
        <begin position="73"/>
        <end position="233"/>
    </location>
</feature>
<gene>
    <name evidence="10" type="primary">recJ</name>
    <name evidence="10" type="ORF">V4836_22230</name>
</gene>
<dbReference type="Gene3D" id="3.90.1640.30">
    <property type="match status" value="1"/>
</dbReference>
<protein>
    <recommendedName>
        <fullName evidence="2">Single-stranded-DNA-specific exonuclease RecJ</fullName>
    </recommendedName>
</protein>
<keyword evidence="5 10" id="KW-0269">Exonuclease</keyword>
<comment type="similarity">
    <text evidence="1">Belongs to the RecJ family.</text>
</comment>
<dbReference type="EMBL" id="JAZKKV010000001">
    <property type="protein sequence ID" value="MEE9656795.1"/>
    <property type="molecule type" value="Genomic_DNA"/>
</dbReference>
<keyword evidence="3" id="KW-0540">Nuclease</keyword>
<keyword evidence="11" id="KW-1185">Reference proteome</keyword>
<dbReference type="SUPFAM" id="SSF64182">
    <property type="entry name" value="DHH phosphoesterases"/>
    <property type="match status" value="1"/>
</dbReference>
<sequence>MKPQTQLRRREVDDSIALPDELSPLLRRLYASRGVKTPGDLERGLKGMLHWRSLTGVEKAVEMLHDAFEKELRIMVVGDFDADGATSTALSVLSLRAMGCHNVEYLVPNRFEDGYGLSPEVVDQAHARGAQMIMTVDNGISSHAGVDHAHDLGISVLVTDHHLPGETLPNADAMVNPNLIDCPFPSKSLAGVGVAFYLMLVLCNHLKEKGWFEKRGIPAPKIVEFLDLVALGTVADVVPLDANNRILTWQGLSRIRAGYCRPGIKALLEIANRDAAKLVASDLGFALGPRLNAAGRLDDMSVGVALLLCDNLGEARVLANELDALNQTRKEIEQGMQAEALTLCEQLERSRAELPGGLAMYHPEWHQGVVGILASRIKERFHRPVIAFAPAGNGQLKGSGRSIQGLHMRDALERLDTLHPGLMLKFGGHAMAAGLSLEEERFEEFQRCFGELVTEWLDPALLQGKILSDGELSPQEMTLEMAQMLREAGPWGQMFPEPLFDGRFRLLQQRLVGERHLKVMVEPVGGGPLLDGIAFNVDTAVWPDNGVREVTLAYRLDINEYRGNRSLQLIIDHLWPI</sequence>
<evidence type="ECO:0000313" key="11">
    <source>
        <dbReference type="Proteomes" id="UP001331691"/>
    </source>
</evidence>
<dbReference type="Pfam" id="PF02272">
    <property type="entry name" value="DHHA1"/>
    <property type="match status" value="1"/>
</dbReference>
<dbReference type="InterPro" id="IPR001667">
    <property type="entry name" value="DDH_dom"/>
</dbReference>
<feature type="domain" description="RecJ OB" evidence="9">
    <location>
        <begin position="469"/>
        <end position="573"/>
    </location>
</feature>
<dbReference type="Pfam" id="PF01368">
    <property type="entry name" value="DHH"/>
    <property type="match status" value="1"/>
</dbReference>
<evidence type="ECO:0000256" key="5">
    <source>
        <dbReference type="ARBA" id="ARBA00022839"/>
    </source>
</evidence>
<evidence type="ECO:0000256" key="1">
    <source>
        <dbReference type="ARBA" id="ARBA00005915"/>
    </source>
</evidence>
<evidence type="ECO:0000259" key="7">
    <source>
        <dbReference type="Pfam" id="PF01368"/>
    </source>
</evidence>
<evidence type="ECO:0000259" key="8">
    <source>
        <dbReference type="Pfam" id="PF02272"/>
    </source>
</evidence>
<dbReference type="GO" id="GO:0006281">
    <property type="term" value="P:DNA repair"/>
    <property type="evidence" value="ECO:0007669"/>
    <property type="project" value="InterPro"/>
</dbReference>
<dbReference type="FunFam" id="3.90.1640.30:FF:000001">
    <property type="entry name" value="Single-stranded-DNA-specific exonuclease RecJ"/>
    <property type="match status" value="1"/>
</dbReference>
<accession>A0AB35XF69</accession>
<dbReference type="PANTHER" id="PTHR30255:SF2">
    <property type="entry name" value="SINGLE-STRANDED-DNA-SPECIFIC EXONUCLEASE RECJ"/>
    <property type="match status" value="1"/>
</dbReference>
<dbReference type="Gene3D" id="3.10.310.30">
    <property type="match status" value="1"/>
</dbReference>
<dbReference type="GO" id="GO:0003676">
    <property type="term" value="F:nucleic acid binding"/>
    <property type="evidence" value="ECO:0007669"/>
    <property type="project" value="InterPro"/>
</dbReference>
<dbReference type="InterPro" id="IPR041122">
    <property type="entry name" value="RecJ_OB"/>
</dbReference>
<dbReference type="FunFam" id="3.10.310.30:FF:000001">
    <property type="entry name" value="Single-stranded-DNA-specific exonuclease recJ"/>
    <property type="match status" value="1"/>
</dbReference>
<dbReference type="AlphaFoldDB" id="A0AB35XF69"/>
<dbReference type="InterPro" id="IPR038763">
    <property type="entry name" value="DHH_sf"/>
</dbReference>
<evidence type="ECO:0000256" key="6">
    <source>
        <dbReference type="ARBA" id="ARBA00055369"/>
    </source>
</evidence>
<evidence type="ECO:0000259" key="9">
    <source>
        <dbReference type="Pfam" id="PF17768"/>
    </source>
</evidence>
<dbReference type="GO" id="GO:0008409">
    <property type="term" value="F:5'-3' exonuclease activity"/>
    <property type="evidence" value="ECO:0007669"/>
    <property type="project" value="InterPro"/>
</dbReference>